<dbReference type="STRING" id="658057.SAMN04488032_107109"/>
<reference evidence="3 4" key="1">
    <citation type="submission" date="2017-03" db="EMBL/GenBank/DDBJ databases">
        <authorList>
            <person name="Afonso C.L."/>
            <person name="Miller P.J."/>
            <person name="Scott M.A."/>
            <person name="Spackman E."/>
            <person name="Goraichik I."/>
            <person name="Dimitrov K.M."/>
            <person name="Suarez D.L."/>
            <person name="Swayne D.E."/>
        </authorList>
    </citation>
    <scope>NUCLEOTIDE SEQUENCE [LARGE SCALE GENOMIC DNA]</scope>
    <source>
        <strain evidence="3 4">CECT 7971</strain>
    </source>
</reference>
<feature type="compositionally biased region" description="Basic and acidic residues" evidence="1">
    <location>
        <begin position="1487"/>
        <end position="1497"/>
    </location>
</feature>
<dbReference type="Proteomes" id="UP000193307">
    <property type="component" value="Unassembled WGS sequence"/>
</dbReference>
<evidence type="ECO:0000313" key="4">
    <source>
        <dbReference type="Proteomes" id="UP000193307"/>
    </source>
</evidence>
<dbReference type="InterPro" id="IPR006626">
    <property type="entry name" value="PbH1"/>
</dbReference>
<dbReference type="EMBL" id="FWFW01000007">
    <property type="protein sequence ID" value="SLN49565.1"/>
    <property type="molecule type" value="Genomic_DNA"/>
</dbReference>
<evidence type="ECO:0000256" key="2">
    <source>
        <dbReference type="SAM" id="SignalP"/>
    </source>
</evidence>
<sequence length="6832" mass="670134">MVDFSHGSLRGRRTLTANLRLGASTFAFAALAAVSGPLAVHAQDAGASVPAGNNIVTDGRTNTTITVNGNQTGITTSTISNNTGYNSFTRFEQAVGNTVNLYLPTATDNLVNIVRGGPVVIDGILNSYKNGDIGGNVYFSDSHGFIVGKTGVVNVGSLTVNTPTDEFLESVIGADGTINHAAAGKLMRGEIPISADGSIVISGQINAKDGITLDGQNVTLTGASGAHVTANDLTQRQKFQATVNSTGMVEGGAMVSRNGVISIVAAGHANVRGQVRVEASPSGQGGKINITSGGDTTIASTAKLSADGEGASGIGGTIVVYAGSSLFAQTGAVISAHGAGTGAGGFVELSGKHAVIGGVILDLLSDAGHGGTLLIDPIDVTITAGNSIASGGVNVSILADNSISIEAGGSIDTTLSGGASGDITLTAPILSVAAGGLLNAAAVGGGTAGTVSLIATKTDGTAQISIGGEIRGGDVNLLATSTAAPLTIIASLPTANASVSINGGQITASGALTATATASTAASSANLPIGVVVTNVNASVDVIGGAVIQATSANLSSVATADTQISTKSLVPANSKADGAVAVSTVTSAATTHVGDAELTISGNVSLGATNTVTSHADATPIAAAYGASVAVSVVSATTTAKVDGMGYINAASLSLDATTTTDIVANAAAAAGGASEPQAGSEADTYLNDPNYQSAASTSEGQVSVVGALAISDLTSTTTATMDSGRASDISGTASINTLTSNIAAVTADGSAVDSTVGVGVAVGINIAKVRNDATLGGQGISTGSLAVSAAMSAGGSNSFTTKATSGAGGTNVGVAGSLAVNLVDTQSQATISASAPVAISGGDVTISASDESVSSTEALPDTTGATGKVGVGASVAINIVANRTTATVANGTALTTPGSITLSAASIHEITTKAEAGSSGGISITPALALSLVNNTTTAQLGTSATAQQSSGDINVLASQKATEETTASGIAAGSKAAIGAAVAVALVNDTVSATTLRDLNAANNVTLRSWGASLNTLEATASASGSEAADADGDAAAGQDSTVDATVTSNLTHASDQQDSADVGDADQQQASADGATDESGRSASTGEGAGKVTVAAAVGVNVQSSSVSAGVPDGKNITAGGVLTVATSNNTTASVTSDGTAVGDAPAAVGIGAAVAVNVVHTNNDATLGNGAIIASSINVSALKLDVAKLIAGDPATAATDTYLASATSGAGGSNIGLAGSLALNLVDTQSQASIADGATVTLTGGDLTLASDNQTNTTATAIPDETGAAGGKVGVGASVALNIIANRSTATLGDDAVLTGASNITLSATSVHEVTTTAEAGSEGGISITPVVALSMINNTTTAELGSLAAGVTATGNITISASQQATTTTSAKGQAAGGTAAIGAALALSLVNDTVTATTRRDISAGGDVTLAAAGASLGTLTAEASASGGAAADDSGDAEAGQDATVDDTVDNRLTSARGQQSDAGVGDSEQQGDTDAAAADDHSAETEEGKVTVAAAVAVNIQNATVSSSVPNAINISSPTGTLKILSASNTDGLATTTASAVGEEGAQAQIGIGAAVSVNVVHTRNDATLGAASHDVGSLVISANKLDVAALAANSASTATRKDTYLASATSGAGGSKIGIAGALGLNLVDTQSIASIADGSTVALHGDVSISADNQTETTAEALPVTGTVGGTVGIGASAAINIIGNRAIAKIGGNVTLINADNLTVSASAAHDIITTAEAGAAGGVSIVPVLALTLVTNTSSATIGSNVNTLTVNNSVEVSAEQTATETTDASATAVGDKAAIGVALSLALVTDKVVVSTGRSITATTGDVTFSAAGTSTGSLTVTAGAAGAEAADENDESSDGEGTVDDRVSGQFDFAKTTQSDSNVGDADQQAATTETSDQDHSAGSSEGKLSVAAAVGVNVVTSSVSAAMSDGHDISAGGRLTVSATNGTDGTVSSDASASAAQIAIGAAAAVNAITSTNVASLGNATYSANGVTVSALTAAPSGTPHVSTFSTTAKSGAGGSKVGIAGALALNLIDASSTATVSGTSVVDAGSGASIISADQQMIATAKAAPLDDSLTTGGKVGIGASVALNLVTSTSTAEIEDGATFNNGAGISVTANSDVSTETEAKAGSEGGIAIDAVVALALLDVTTSARIGTGNAITTTGAVVIDATSSGENTATGTGEAKGGKVGVGAAVAVISGNGAQATDLKNTSVTSAELARDLTAASLAITASSSRSYEAYATASAGGGKDKEASETSDAKSTQSLSETKNYQKGTEGSDQKTGNGGSKVTVAAAVGVAAAQDAVSATLSDVTVSLTNDLTVSATNDTNIATSGDGTASGANIGVAVGVALSISNNSATASIADGATVTRAGTVNVTAATSQNMSQVAGKTDFLNGLSALAFAGASSKKVSVAGALAVDVSNTTTSATIGDNVTIGNASRVSAVNVTADNSSRMSAKSTSLARSSGQAGIGASVAVVVSDNEYTANIGAGSAITSGGVKVAATNAEIAPSVPFTFTDLEDFQTNIVSQPLFSTGNYYAEAIGGAQSSKVAVQGSFSVMVFSDVTSAAIGKSLNNPASSAASTIDAGANNVTVSANNAFDAKALSGGVAVSSKVGVGVSSSVIVNSGETTAELADNTQLVDAAAVDITAGGTQSIDVISVSAAGASNVGIAGVATVLVSENDVEALIGTGVQIAASGDVSLTANNDFDTLSVAGGLGVGGSVGIGAAASVVTVENVTRAAIANGTSAADAVKITQAGALNIDANASQTGQTFAVAGGASSGSVGVGAGAGIFILDTTTEALLGDYAQIGQSGTVGDIAITATDNSTLDTYPGAVGGGNSVGAGAGVGVGVITKTVTASIGDNALVRASDVLVNAQSGEAANIIAISAGIGGSAGLAGAAAVYTIENATTASIGESAVVFASDDVAVLANDFASVDSFVGSVSVGGSAGVGASVGIVIIDNTTHATIKDLAQVTALGNGTGVNYVSDFDTTFTSITDSFQGADLPDWDASTGLVASNASGASDVGLTAADARNTGLSLLTKTRNGTAHSETGHGVVVNAAASNSVRSLEVGFGAAGSVAVALSGNVPVITSDTQATIKAAQINKLAGAAHANQGVTVAAASDTYNLGIAGAAAGAGAVGAGAGVTVTVVNATTKATVDTAANMKAAGDVAVTANAQADFTSFSAALGAGGTVGLAGGVGVISITDVTEASLGGTTVAGGNVQVLADDQTRVASMNGAIAAGFGAAGIGGAVGVLSVKKTTTADIEDGASVTALGNSANTFGAYTGTDMTATRAARGLNVAATSGESNLSIAASAAGGLYAGISGVVTVQLHDVTTSAKIGNNVQINQDASQTGATGAQDVYVTARDTSISNVYAGGLAVGLAGIAGTVDVGVIKTTTSATIGDGVVMAAKRDVSASALSNKAGNSVIVSGAGGIVGVAAAVAVYDYGNGITPGGDADDKMSDATDGKYALSDITDQANDQTNDDGGDGVSSLFADPDTDPRIQTASAKAQTAREAVTLDTTPDTGLVVPAGTSANMGSAIVVAGGTIGLRSYDKLTTSLTAGAAAVGIAGVGAGIVVQSVDTTNTAQLSGAANITSAGLALNAQTLHAMTANTVVGVAGGFGLAAAVSVVSDDSDTYAYINGATVAVSGETAVNASSARSIDGEALGLSFGLSGAAGVSVATASIGGSTKAALGADASGETTDSGVDIGTNASRSGNVTLGATSDDWVKANTTAAGGGLGFAVQGAVALGDVTTTVATKMNDAAIYTNNAITSTAKATNSASTDAGGAALAGALAAGVSLAHSTLGVTVANDVYGNSILDGGTVTLGSSIAAGTNTADAVAVAGALVGLAGSDAKSKNQSSAQTNIKDSNINATGLVNITANSATKQTADATGYVFGIAALGSNDAESISGTVTRAVVTDMTGITAGGLNISATGVDDNTSTAVAGSGGVVAGAASSADTTTISTTEALINTSTAGDRFLVGITDGTVDINATHTALFGGSVDSTQASLVGASGASLDHQVTATVNSGLGDYARVWAANLTIDAANYVHNFFLGESAYALDGPAPATFNADDADWNVDSGSGGLLNLPAGKANVNITQNTLANVGAAADVWLLKPTSGLSALEIEAYNEVITHQKAKLDSAGAIATAKSVVELAADQNATVNIGADGTLLVDKGDVFISAWNQAEMDGRSSATTYGVAGAPDGHAWANLDVANTVDIGTDVRIEATDGVSPADGSMPSSATVNVYAGRSPTGTRSVIDLRTTIDLFNNSAIPIPGSPDAQANLVNNASVNQGTTDNTTPPPLIGILAAGDITIAADRGDITLSAVGTGTDIYREALAAVASAISGVFGGDEVTFDYHGGTTSNTGVASLALDGLVATGLQKFKSLTLNYGASCDPSLVSCISVSGTIGEDGIIRSSITADNSVIVQRLTQLELLKANTEGDTVALGAYQNEINFLQQKLIALGLGSFDTGGNFNLLPYASGKSVQQQLIDQRTATQDQLDTATNGFTNQATVVNSALPTSIAEAYDNGTANDYHSYVTTTRTQTASLPAYTAAVATPATIPDGSGGTMTNPAYAAAQTLINNYNTYSGNVSTGLTSANGYRSTINSTVTANATLQSQINDQIAIINAPASTSAQVATAQGLITTKLNQIVSNNTTIKTATNNLNTTMGTINSNLTNLATTANGSAVAGTSTVGTNLSIVANAKTFVNDWNTALGTANTSVSDRVTTLNGATTPAVGGYTVGTFTSSASTLASSIADLNTQIPLASTDPAAAPSTPMIEVKDVAARLGNIYLSGNIVTGGGTGVLSAPGNAEISIINNTAATLKVNNITMPSYEAGYIRVNGVIVESVADVTAFAPGQPSSANFNQVITGLTSSRPIVTLTNNYNPTSSAYTTAQQGLAPPDLIVAANKTINNPDGTVDLTSEYGNIYVHGAINAGSVNILARNGDFVSSYVNGFNHVGGDPASFNSATNPAEAGSGIIANGAISISARYLNINSTIQSGIVDLSVTLGANPQLTALDPVQIGVSESSIEAEVTAYRDSIIAGGSPSATPTVTNNRGTSITLNLNPNGLDTTALHAAITEYNAAVVLDASTNPMYTIPVTSGGSPELINIKDFLSGTGVTPRLEFSIEQANTYKADAGANGLVYTVIGGATDNIGVSYDVDNAQYVVNGAEVHGGYIQLYGQIMNTSSSGGELNVLDGFGRINITNTSNIPLVLQTLDAGADTTGVAGRGTAGVIDITDITRVDAPDQPSATNPSQVNVTRTVYTRDYVPGSISGQIMIATQSGTLDTVTGLPSYAGTVAVAVADSSASSDGNDRSASYSTTANLRYIWTTAEKFQLTTEVKTKDQQLFGSADLSIGFDTSFSSRGVATISPATRLADGTYLSQYQSPTGTTQFISVDGSIVTGTNGTGNNAPAFLVTAPNYNVVDNSTITDENLSSDYSFMDSYSYEKLGESSRSCNWWTLCIDSTVTTTYEMVQNYTTITTQALKADNPIAINFIGQNTSAVQVTSPSNVTLNGQVNAHNGDVTIAATGAGHSIITGNSSAVITARRIKLEAGASVGTSAASVQLRMDGAVNGNGALVATAAAGNVNLTASNGIVIEKVTAAGDPTAGNGNVDITAGTDIKSGQGSQFFTPSPTAKGVIQAPRVTLVANNGDVGSIADPLTVNSGYSLANRNFGDSVDPDPAYGLSVLAAGDIGISATSWGTTTQDWTGNADGTMLVDQVVSLGGDILLATTGQILDNNPTQTVDTRTYNQLLGYWNSLGLITGTAENDAKVQLAIDAFANGRTADYNAYWQIRKSQSDGGAAFDPSYNFTLATDSLQYKALVDQGVDIVAYQNEMTTRYRAMNDTVGDLTTAYVAGYAYDPADHPDDVADLQRGSGWSDRQLAFALSPGALKTVTGTNPVLKAPNVSGRTVTLNAGVGIGETIGAGTATVGVLIPADLDPSALTDAQKIALVTAERADLQIIVDAISALPANPTQAQIDAYAAAVNAGILNTQVIVPLGLDESAMSVAQRAALHAAANELVAASDMTIQVLSKRPLNFDAVTALEVDVTGTPGALDHGTAYLASRGNGLLGNVSVLGDTRIQVVGPIANVGSGVVATGNLILEASQGGIGTGVNPLDPYGPAFGPMKLSPLAGATITARAQGDIALDVTGTATIDTIYSPGNVSVLADTGIANANDDQLINILGTDVVLTTAAGNIGAAGRTLNVGVNFGGGITAAAPTGAIYLFGPKSDSFVITSAIAPNGILLQSENAAVINGAVTSGGPIQLIAGGQLSITGNSAVSTTAGSIVASAGALQMFNGATMVAPTGTVAITTTTGDAIVTGISTLGDVTINAAGHVLAGTDPLRVFDIETTDATALVQIVSGEGIGDQTTPNATSLDWPYDGSSVTETTTDVANPLIIKTARIDLNATTGDIAAITPLAITAAKLNAGTGSIGIDARSSFIGQSATAGANVKIASIGDLTIDLLDAGKTGPGTVDLVTTNGALAVGSATSTGTQTMQALNDVTFTQITTTGALPTDQGDVTVTSTDGSITGGSIDAAGTVRLNANGISFATIIAGIDAILNSSKDIFGDLLEAANHIDLTAGSVAGGVVTYNGDIGIDVGRAKTMSFDATGDLTLPDLEVSEKIVLRGGTITAGITQVPSGPNPLQMTLTGGRGTVGTSATVTVDAPAGIDIDDLFFVDTTFDTTAENVSIDNAYVPGSLLLTSPLQTLLFDNRTPRPHYTANVQYFEPEYAFALDMEGYYSISDAYVVQYTVSPDSTNELKFLDFPGAGLVRDTIRVMRNGVDMGNGPGTPFWELSSVTPRGSRVYDEDDFILVNGVAYYVGSSSEQGAAVKLNRIN</sequence>
<dbReference type="NCBIfam" id="NF012204">
    <property type="entry name" value="adhes_FxxPxG"/>
    <property type="match status" value="1"/>
</dbReference>
<evidence type="ECO:0008006" key="5">
    <source>
        <dbReference type="Google" id="ProtNLM"/>
    </source>
</evidence>
<protein>
    <recommendedName>
        <fullName evidence="5">Heme/hemopexin-binding protein</fullName>
    </recommendedName>
</protein>
<feature type="compositionally biased region" description="Polar residues" evidence="1">
    <location>
        <begin position="1459"/>
        <end position="1470"/>
    </location>
</feature>
<dbReference type="NCBIfam" id="NF012206">
    <property type="entry name" value="LktA_tand_53"/>
    <property type="match status" value="10"/>
</dbReference>
<evidence type="ECO:0000313" key="3">
    <source>
        <dbReference type="EMBL" id="SLN49565.1"/>
    </source>
</evidence>
<feature type="region of interest" description="Disordered" evidence="1">
    <location>
        <begin position="1434"/>
        <end position="1497"/>
    </location>
</feature>
<feature type="region of interest" description="Disordered" evidence="1">
    <location>
        <begin position="3467"/>
        <end position="3492"/>
    </location>
</feature>
<feature type="compositionally biased region" description="Basic and acidic residues" evidence="1">
    <location>
        <begin position="2243"/>
        <end position="2253"/>
    </location>
</feature>
<dbReference type="SUPFAM" id="SSF51126">
    <property type="entry name" value="Pectin lyase-like"/>
    <property type="match status" value="1"/>
</dbReference>
<feature type="region of interest" description="Disordered" evidence="1">
    <location>
        <begin position="2239"/>
        <end position="2281"/>
    </location>
</feature>
<feature type="signal peptide" evidence="2">
    <location>
        <begin position="1"/>
        <end position="29"/>
    </location>
</feature>
<proteinExistence type="predicted"/>
<dbReference type="SMART" id="SM00710">
    <property type="entry name" value="PbH1"/>
    <property type="match status" value="13"/>
</dbReference>
<dbReference type="InterPro" id="IPR011050">
    <property type="entry name" value="Pectin_lyase_fold/virulence"/>
</dbReference>
<keyword evidence="4" id="KW-1185">Reference proteome</keyword>
<feature type="compositionally biased region" description="Polar residues" evidence="1">
    <location>
        <begin position="2254"/>
        <end position="2277"/>
    </location>
</feature>
<feature type="compositionally biased region" description="Low complexity" evidence="1">
    <location>
        <begin position="1434"/>
        <end position="1451"/>
    </location>
</feature>
<feature type="region of interest" description="Disordered" evidence="1">
    <location>
        <begin position="1057"/>
        <end position="1092"/>
    </location>
</feature>
<organism evidence="3 4">
    <name type="scientific">Pacificibacter marinus</name>
    <dbReference type="NCBI Taxonomy" id="658057"/>
    <lineage>
        <taxon>Bacteria</taxon>
        <taxon>Pseudomonadati</taxon>
        <taxon>Pseudomonadota</taxon>
        <taxon>Alphaproteobacteria</taxon>
        <taxon>Rhodobacterales</taxon>
        <taxon>Roseobacteraceae</taxon>
        <taxon>Pacificibacter</taxon>
    </lineage>
</organism>
<feature type="compositionally biased region" description="Acidic residues" evidence="1">
    <location>
        <begin position="1844"/>
        <end position="1857"/>
    </location>
</feature>
<feature type="chain" id="PRO_5010996748" description="Heme/hemopexin-binding protein" evidence="2">
    <location>
        <begin position="30"/>
        <end position="6832"/>
    </location>
</feature>
<keyword evidence="2" id="KW-0732">Signal</keyword>
<feature type="region of interest" description="Disordered" evidence="1">
    <location>
        <begin position="1839"/>
        <end position="1902"/>
    </location>
</feature>
<dbReference type="InterPro" id="IPR047881">
    <property type="entry name" value="LktA_repeat"/>
</dbReference>
<accession>A0A1Y5SVX1</accession>
<feature type="compositionally biased region" description="Low complexity" evidence="1">
    <location>
        <begin position="1057"/>
        <end position="1078"/>
    </location>
</feature>
<gene>
    <name evidence="3" type="ORF">PAM7971_02430</name>
</gene>
<evidence type="ECO:0000256" key="1">
    <source>
        <dbReference type="SAM" id="MobiDB-lite"/>
    </source>
</evidence>
<name>A0A1Y5SVX1_9RHOB</name>